<evidence type="ECO:0000256" key="7">
    <source>
        <dbReference type="SAM" id="MobiDB-lite"/>
    </source>
</evidence>
<organism evidence="8">
    <name type="scientific">Actinoplanes campanulatus</name>
    <dbReference type="NCBI Taxonomy" id="113559"/>
    <lineage>
        <taxon>Bacteria</taxon>
        <taxon>Bacillati</taxon>
        <taxon>Actinomycetota</taxon>
        <taxon>Actinomycetes</taxon>
        <taxon>Micromonosporales</taxon>
        <taxon>Micromonosporaceae</taxon>
        <taxon>Actinoplanes</taxon>
    </lineage>
</organism>
<dbReference type="SUPFAM" id="SSF52540">
    <property type="entry name" value="P-loop containing nucleoside triphosphate hydrolases"/>
    <property type="match status" value="1"/>
</dbReference>
<comment type="caution">
    <text evidence="8">The sequence shown here is derived from an EMBL/GenBank/DDBJ whole genome shotgun (WGS) entry which is preliminary data.</text>
</comment>
<name>A0ABQ3WJT6_9ACTN</name>
<keyword evidence="3" id="KW-1003">Cell membrane</keyword>
<dbReference type="PANTHER" id="PTHR37937">
    <property type="entry name" value="CONJUGATIVE TRANSFER: DNA TRANSPORT"/>
    <property type="match status" value="1"/>
</dbReference>
<evidence type="ECO:0000256" key="2">
    <source>
        <dbReference type="ARBA" id="ARBA00008806"/>
    </source>
</evidence>
<evidence type="ECO:0000256" key="3">
    <source>
        <dbReference type="ARBA" id="ARBA00022475"/>
    </source>
</evidence>
<protein>
    <recommendedName>
        <fullName evidence="9">Type IV secretion system protein VirD4</fullName>
    </recommendedName>
</protein>
<evidence type="ECO:0000256" key="1">
    <source>
        <dbReference type="ARBA" id="ARBA00004651"/>
    </source>
</evidence>
<comment type="subcellular location">
    <subcellularLocation>
        <location evidence="1">Cell membrane</location>
        <topology evidence="1">Multi-pass membrane protein</topology>
    </subcellularLocation>
</comment>
<dbReference type="EMBL" id="BOMF01000075">
    <property type="protein sequence ID" value="GID46496.1"/>
    <property type="molecule type" value="Genomic_DNA"/>
</dbReference>
<dbReference type="InterPro" id="IPR051539">
    <property type="entry name" value="T4SS-coupling_protein"/>
</dbReference>
<dbReference type="Gene3D" id="3.40.50.300">
    <property type="entry name" value="P-loop containing nucleotide triphosphate hydrolases"/>
    <property type="match status" value="1"/>
</dbReference>
<evidence type="ECO:0008006" key="9">
    <source>
        <dbReference type="Google" id="ProtNLM"/>
    </source>
</evidence>
<keyword evidence="6" id="KW-0472">Membrane</keyword>
<comment type="similarity">
    <text evidence="2">Belongs to the VirD4/TraG family.</text>
</comment>
<evidence type="ECO:0000313" key="8">
    <source>
        <dbReference type="EMBL" id="GID46496.1"/>
    </source>
</evidence>
<dbReference type="RefSeq" id="WP_204296784.1">
    <property type="nucleotide sequence ID" value="NZ_BAAAGQ010000006.1"/>
</dbReference>
<evidence type="ECO:0000256" key="5">
    <source>
        <dbReference type="ARBA" id="ARBA00022989"/>
    </source>
</evidence>
<proteinExistence type="inferred from homology"/>
<dbReference type="Pfam" id="PF02534">
    <property type="entry name" value="T4SS-DNA_transf"/>
    <property type="match status" value="1"/>
</dbReference>
<feature type="region of interest" description="Disordered" evidence="7">
    <location>
        <begin position="453"/>
        <end position="483"/>
    </location>
</feature>
<evidence type="ECO:0000256" key="6">
    <source>
        <dbReference type="ARBA" id="ARBA00023136"/>
    </source>
</evidence>
<evidence type="ECO:0000256" key="4">
    <source>
        <dbReference type="ARBA" id="ARBA00022692"/>
    </source>
</evidence>
<keyword evidence="5" id="KW-1133">Transmembrane helix</keyword>
<gene>
    <name evidence="8" type="ORF">Aca07nite_37710</name>
</gene>
<accession>A0ABQ3WJT6</accession>
<dbReference type="CDD" id="cd01127">
    <property type="entry name" value="TrwB_TraG_TraD_VirD4"/>
    <property type="match status" value="1"/>
</dbReference>
<sequence>MATDQVGEFDQVIVGSGGDTRFRVAMGMWGSDTFRSEPFRPVIVFGPQRSGKTTGIVIPAVLEWEGPCLVTSVRFDVAEQTLDRRRELGDVYIFDPTGLAEKSPKLRSYCFGWSPLDGIDNWDSAVRRANGLSEGLSMGDVTSGVFWQVSARQLLAPLLFAAAQCPGSSMVDVLDWLGTGIRRIREVLFDRVHNTLGIDLEDRYGRSFAGDEEIGSDWLRFKATVQRVEHLHENTYNGITATATAMLEVFTYSAIQQRCDAGGIRLLDLLNGGSNTLYVCAPPSEQRLFMPLFTALVREVLTIVNSHNVVHVGTNKSLDFLLCLDEAGNIAKLEDLDTIATTAAGSGIQLISVFHDMSQLSYSYTPPRARLIANNHSGMIFLPGNRDPETNGFLTEVLREEDVRHLSHLGWTFADLRRLEESRQLCIYRGLNPIIINARRSYVDPTLVRLSENAGTTVPEQRRGSRNAETSRLNGTPDDGGGA</sequence>
<keyword evidence="4" id="KW-0812">Transmembrane</keyword>
<reference evidence="8" key="1">
    <citation type="submission" date="2021-01" db="EMBL/GenBank/DDBJ databases">
        <title>Whole genome shotgun sequence of Actinoplanes capillaceus NBRC 16408.</title>
        <authorList>
            <person name="Komaki H."/>
            <person name="Tamura T."/>
        </authorList>
    </citation>
    <scope>NUCLEOTIDE SEQUENCE [LARGE SCALE GENOMIC DNA]</scope>
    <source>
        <strain evidence="8">NBRC 16408</strain>
    </source>
</reference>
<dbReference type="PANTHER" id="PTHR37937:SF1">
    <property type="entry name" value="CONJUGATIVE TRANSFER: DNA TRANSPORT"/>
    <property type="match status" value="1"/>
</dbReference>
<dbReference type="InterPro" id="IPR003688">
    <property type="entry name" value="TraG/VirD4"/>
</dbReference>
<dbReference type="InterPro" id="IPR027417">
    <property type="entry name" value="P-loop_NTPase"/>
</dbReference>